<gene>
    <name evidence="7" type="ORF">C4520_00440</name>
</gene>
<evidence type="ECO:0000259" key="6">
    <source>
        <dbReference type="PROSITE" id="PS50850"/>
    </source>
</evidence>
<feature type="transmembrane region" description="Helical" evidence="5">
    <location>
        <begin position="49"/>
        <end position="69"/>
    </location>
</feature>
<feature type="transmembrane region" description="Helical" evidence="5">
    <location>
        <begin position="299"/>
        <end position="322"/>
    </location>
</feature>
<evidence type="ECO:0000256" key="5">
    <source>
        <dbReference type="SAM" id="Phobius"/>
    </source>
</evidence>
<evidence type="ECO:0000313" key="8">
    <source>
        <dbReference type="Proteomes" id="UP000265882"/>
    </source>
</evidence>
<feature type="transmembrane region" description="Helical" evidence="5">
    <location>
        <begin position="165"/>
        <end position="186"/>
    </location>
</feature>
<feature type="transmembrane region" description="Helical" evidence="5">
    <location>
        <begin position="275"/>
        <end position="293"/>
    </location>
</feature>
<feature type="transmembrane region" description="Helical" evidence="5">
    <location>
        <begin position="140"/>
        <end position="159"/>
    </location>
</feature>
<dbReference type="Gene3D" id="1.20.1250.20">
    <property type="entry name" value="MFS general substrate transporter like domains"/>
    <property type="match status" value="2"/>
</dbReference>
<dbReference type="PANTHER" id="PTHR23531:SF1">
    <property type="entry name" value="QUINOLENE RESISTANCE PROTEIN NORA"/>
    <property type="match status" value="1"/>
</dbReference>
<dbReference type="InterPro" id="IPR011701">
    <property type="entry name" value="MFS"/>
</dbReference>
<evidence type="ECO:0000256" key="2">
    <source>
        <dbReference type="ARBA" id="ARBA00022692"/>
    </source>
</evidence>
<dbReference type="PROSITE" id="PS50850">
    <property type="entry name" value="MFS"/>
    <property type="match status" value="1"/>
</dbReference>
<evidence type="ECO:0000256" key="1">
    <source>
        <dbReference type="ARBA" id="ARBA00004141"/>
    </source>
</evidence>
<evidence type="ECO:0000313" key="7">
    <source>
        <dbReference type="EMBL" id="RJP26745.1"/>
    </source>
</evidence>
<feature type="transmembrane region" description="Helical" evidence="5">
    <location>
        <begin position="12"/>
        <end position="37"/>
    </location>
</feature>
<comment type="subcellular location">
    <subcellularLocation>
        <location evidence="1">Membrane</location>
        <topology evidence="1">Multi-pass membrane protein</topology>
    </subcellularLocation>
</comment>
<sequence length="389" mass="41902">MKGYPISKAVKTFGHNFAFAFLCNVCVISNMVFFLYFNRYLEELGANAAQIGLYMGVLAFGSVVVRPLVGTAIDKYGRKRLIFCGIALMILATIGYFFCRRLNWSILVVRMLHGVGFGCYITGIFTVITDDAPSTRRAKVIGVFGLSGMSTYAALPAVAEYIIAHLGFQVLFALALIFLLIALFFASPLRERGPLGIEFPPNPFLMLLSQADLLIPVGSLFFYCTGVGALLNFIAVYLAPRDISISYFFVASSTAGAIVRLFLGDLADVYGRRRVALPAFAAGCIALFWLGLFENRWELLAGGFLWGTGIGFAVPAVAASVVDRVKPQDRGKGLALFTASFDLGVMAGSFAYGIVAALIGYSQMYLVAASVMLLAVGLAFFSGTGKTNS</sequence>
<feature type="transmembrane region" description="Helical" evidence="5">
    <location>
        <begin position="334"/>
        <end position="359"/>
    </location>
</feature>
<feature type="domain" description="Major facilitator superfamily (MFS) profile" evidence="6">
    <location>
        <begin position="1"/>
        <end position="387"/>
    </location>
</feature>
<comment type="caution">
    <text evidence="7">The sequence shown here is derived from an EMBL/GenBank/DDBJ whole genome shotgun (WGS) entry which is preliminary data.</text>
</comment>
<feature type="transmembrane region" description="Helical" evidence="5">
    <location>
        <begin position="213"/>
        <end position="239"/>
    </location>
</feature>
<keyword evidence="2 5" id="KW-0812">Transmembrane</keyword>
<evidence type="ECO:0000256" key="4">
    <source>
        <dbReference type="ARBA" id="ARBA00023136"/>
    </source>
</evidence>
<dbReference type="InterPro" id="IPR052714">
    <property type="entry name" value="MFS_Exporter"/>
</dbReference>
<name>A0A3A4P7A5_ABYX5</name>
<dbReference type="EMBL" id="QZKU01000004">
    <property type="protein sequence ID" value="RJP26745.1"/>
    <property type="molecule type" value="Genomic_DNA"/>
</dbReference>
<dbReference type="SUPFAM" id="SSF103473">
    <property type="entry name" value="MFS general substrate transporter"/>
    <property type="match status" value="1"/>
</dbReference>
<feature type="transmembrane region" description="Helical" evidence="5">
    <location>
        <begin position="81"/>
        <end position="98"/>
    </location>
</feature>
<feature type="transmembrane region" description="Helical" evidence="5">
    <location>
        <begin position="245"/>
        <end position="263"/>
    </location>
</feature>
<evidence type="ECO:0000256" key="3">
    <source>
        <dbReference type="ARBA" id="ARBA00022989"/>
    </source>
</evidence>
<dbReference type="InterPro" id="IPR036259">
    <property type="entry name" value="MFS_trans_sf"/>
</dbReference>
<keyword evidence="4 5" id="KW-0472">Membrane</keyword>
<dbReference type="GO" id="GO:0022857">
    <property type="term" value="F:transmembrane transporter activity"/>
    <property type="evidence" value="ECO:0007669"/>
    <property type="project" value="InterPro"/>
</dbReference>
<keyword evidence="3 5" id="KW-1133">Transmembrane helix</keyword>
<dbReference type="PROSITE" id="PS00216">
    <property type="entry name" value="SUGAR_TRANSPORT_1"/>
    <property type="match status" value="2"/>
</dbReference>
<reference evidence="7 8" key="1">
    <citation type="journal article" date="2017" name="ISME J.">
        <title>Energy and carbon metabolisms in a deep terrestrial subsurface fluid microbial community.</title>
        <authorList>
            <person name="Momper L."/>
            <person name="Jungbluth S.P."/>
            <person name="Lee M.D."/>
            <person name="Amend J.P."/>
        </authorList>
    </citation>
    <scope>NUCLEOTIDE SEQUENCE [LARGE SCALE GENOMIC DNA]</scope>
    <source>
        <strain evidence="7">SURF_5</strain>
    </source>
</reference>
<proteinExistence type="predicted"/>
<feature type="transmembrane region" description="Helical" evidence="5">
    <location>
        <begin position="104"/>
        <end position="128"/>
    </location>
</feature>
<accession>A0A3A4P7A5</accession>
<dbReference type="PANTHER" id="PTHR23531">
    <property type="entry name" value="QUINOLENE RESISTANCE PROTEIN NORA"/>
    <property type="match status" value="1"/>
</dbReference>
<dbReference type="GO" id="GO:0016020">
    <property type="term" value="C:membrane"/>
    <property type="evidence" value="ECO:0007669"/>
    <property type="project" value="UniProtKB-SubCell"/>
</dbReference>
<dbReference type="InterPro" id="IPR020846">
    <property type="entry name" value="MFS_dom"/>
</dbReference>
<dbReference type="InterPro" id="IPR005829">
    <property type="entry name" value="Sugar_transporter_CS"/>
</dbReference>
<dbReference type="Proteomes" id="UP000265882">
    <property type="component" value="Unassembled WGS sequence"/>
</dbReference>
<dbReference type="Pfam" id="PF07690">
    <property type="entry name" value="MFS_1"/>
    <property type="match status" value="1"/>
</dbReference>
<organism evidence="7 8">
    <name type="scientific">Abyssobacteria bacterium (strain SURF_5)</name>
    <dbReference type="NCBI Taxonomy" id="2093360"/>
    <lineage>
        <taxon>Bacteria</taxon>
        <taxon>Pseudomonadati</taxon>
        <taxon>Candidatus Hydrogenedentota</taxon>
        <taxon>Candidatus Abyssobacteria</taxon>
    </lineage>
</organism>
<protein>
    <submittedName>
        <fullName evidence="7">MFS transporter</fullName>
    </submittedName>
</protein>
<feature type="transmembrane region" description="Helical" evidence="5">
    <location>
        <begin position="365"/>
        <end position="383"/>
    </location>
</feature>
<dbReference type="AlphaFoldDB" id="A0A3A4P7A5"/>